<keyword evidence="1" id="KW-0812">Transmembrane</keyword>
<dbReference type="RefSeq" id="WP_350413150.1">
    <property type="nucleotide sequence ID" value="NZ_JBEOKT010000013.1"/>
</dbReference>
<feature type="transmembrane region" description="Helical" evidence="1">
    <location>
        <begin position="12"/>
        <end position="33"/>
    </location>
</feature>
<gene>
    <name evidence="2" type="ORF">ABS362_14170</name>
</gene>
<comment type="caution">
    <text evidence="2">The sequence shown here is derived from an EMBL/GenBank/DDBJ whole genome shotgun (WGS) entry which is preliminary data.</text>
</comment>
<protein>
    <submittedName>
        <fullName evidence="2">Uncharacterized protein</fullName>
    </submittedName>
</protein>
<keyword evidence="3" id="KW-1185">Reference proteome</keyword>
<dbReference type="EMBL" id="JBEOKT010000013">
    <property type="protein sequence ID" value="MER2998697.1"/>
    <property type="molecule type" value="Genomic_DNA"/>
</dbReference>
<accession>A0ABV1RXE0</accession>
<evidence type="ECO:0000256" key="1">
    <source>
        <dbReference type="SAM" id="Phobius"/>
    </source>
</evidence>
<proteinExistence type="predicted"/>
<organism evidence="2 3">
    <name type="scientific">Pontibacter populi</name>
    <dbReference type="NCBI Taxonomy" id="890055"/>
    <lineage>
        <taxon>Bacteria</taxon>
        <taxon>Pseudomonadati</taxon>
        <taxon>Bacteroidota</taxon>
        <taxon>Cytophagia</taxon>
        <taxon>Cytophagales</taxon>
        <taxon>Hymenobacteraceae</taxon>
        <taxon>Pontibacter</taxon>
    </lineage>
</organism>
<keyword evidence="1" id="KW-0472">Membrane</keyword>
<dbReference type="Proteomes" id="UP001476807">
    <property type="component" value="Unassembled WGS sequence"/>
</dbReference>
<name>A0ABV1RXE0_9BACT</name>
<feature type="transmembrane region" description="Helical" evidence="1">
    <location>
        <begin position="73"/>
        <end position="94"/>
    </location>
</feature>
<reference evidence="2 3" key="1">
    <citation type="submission" date="2024-06" db="EMBL/GenBank/DDBJ databases">
        <title>Pontibacter populi HYL7-15.</title>
        <authorList>
            <person name="Kim M.K."/>
        </authorList>
    </citation>
    <scope>NUCLEOTIDE SEQUENCE [LARGE SCALE GENOMIC DNA]</scope>
    <source>
        <strain evidence="2 3">HYL7-15</strain>
    </source>
</reference>
<evidence type="ECO:0000313" key="2">
    <source>
        <dbReference type="EMBL" id="MER2998697.1"/>
    </source>
</evidence>
<sequence length="141" mass="15146">MQLKLLFSRWVQVAGLLLIGGAVAWAIKLAVIISTNGEIITTGAAALLMKIGMVLLLVGSTGIGYYLTINRGVLLRVLAIILSPALVFGSFLLFGMLTSPLFKNSSISYAQEEAPIAVAVIVYLAVGFLLYRSGKRRTQFQ</sequence>
<feature type="transmembrane region" description="Helical" evidence="1">
    <location>
        <begin position="114"/>
        <end position="131"/>
    </location>
</feature>
<evidence type="ECO:0000313" key="3">
    <source>
        <dbReference type="Proteomes" id="UP001476807"/>
    </source>
</evidence>
<keyword evidence="1" id="KW-1133">Transmembrane helix</keyword>
<feature type="transmembrane region" description="Helical" evidence="1">
    <location>
        <begin position="39"/>
        <end position="66"/>
    </location>
</feature>